<name>A0ABD0RGI3_CIRMR</name>
<organism evidence="2 3">
    <name type="scientific">Cirrhinus mrigala</name>
    <name type="common">Mrigala</name>
    <dbReference type="NCBI Taxonomy" id="683832"/>
    <lineage>
        <taxon>Eukaryota</taxon>
        <taxon>Metazoa</taxon>
        <taxon>Chordata</taxon>
        <taxon>Craniata</taxon>
        <taxon>Vertebrata</taxon>
        <taxon>Euteleostomi</taxon>
        <taxon>Actinopterygii</taxon>
        <taxon>Neopterygii</taxon>
        <taxon>Teleostei</taxon>
        <taxon>Ostariophysi</taxon>
        <taxon>Cypriniformes</taxon>
        <taxon>Cyprinidae</taxon>
        <taxon>Labeoninae</taxon>
        <taxon>Labeonini</taxon>
        <taxon>Cirrhinus</taxon>
    </lineage>
</organism>
<gene>
    <name evidence="2" type="ORF">M9458_006188</name>
</gene>
<accession>A0ABD0RGI3</accession>
<feature type="region of interest" description="Disordered" evidence="1">
    <location>
        <begin position="1"/>
        <end position="26"/>
    </location>
</feature>
<evidence type="ECO:0000313" key="2">
    <source>
        <dbReference type="EMBL" id="KAL0197648.1"/>
    </source>
</evidence>
<protein>
    <submittedName>
        <fullName evidence="2">Uncharacterized protein</fullName>
    </submittedName>
</protein>
<sequence length="51" mass="6130">MTKPSQKLKRTKAPKARGRRRRKRAATWKDSRIVMMVTLKGWRWTTCLMRA</sequence>
<dbReference type="EMBL" id="JAMKFB020000003">
    <property type="protein sequence ID" value="KAL0197648.1"/>
    <property type="molecule type" value="Genomic_DNA"/>
</dbReference>
<keyword evidence="3" id="KW-1185">Reference proteome</keyword>
<evidence type="ECO:0000313" key="3">
    <source>
        <dbReference type="Proteomes" id="UP001529510"/>
    </source>
</evidence>
<proteinExistence type="predicted"/>
<comment type="caution">
    <text evidence="2">The sequence shown here is derived from an EMBL/GenBank/DDBJ whole genome shotgun (WGS) entry which is preliminary data.</text>
</comment>
<feature type="non-terminal residue" evidence="2">
    <location>
        <position position="51"/>
    </location>
</feature>
<reference evidence="2 3" key="1">
    <citation type="submission" date="2024-05" db="EMBL/GenBank/DDBJ databases">
        <title>Genome sequencing and assembly of Indian major carp, Cirrhinus mrigala (Hamilton, 1822).</title>
        <authorList>
            <person name="Mohindra V."/>
            <person name="Chowdhury L.M."/>
            <person name="Lal K."/>
            <person name="Jena J.K."/>
        </authorList>
    </citation>
    <scope>NUCLEOTIDE SEQUENCE [LARGE SCALE GENOMIC DNA]</scope>
    <source>
        <strain evidence="2">CM1030</strain>
        <tissue evidence="2">Blood</tissue>
    </source>
</reference>
<dbReference type="AlphaFoldDB" id="A0ABD0RGI3"/>
<dbReference type="Proteomes" id="UP001529510">
    <property type="component" value="Unassembled WGS sequence"/>
</dbReference>
<evidence type="ECO:0000256" key="1">
    <source>
        <dbReference type="SAM" id="MobiDB-lite"/>
    </source>
</evidence>